<reference evidence="1 2" key="1">
    <citation type="submission" date="2019-04" db="EMBL/GenBank/DDBJ databases">
        <title>Natronomonas sp. F20-122 a newhaloarchaeon isolated from a saline saltern of Isla Bacuta, Huelva, Spain.</title>
        <authorList>
            <person name="Duran-Viseras A."/>
            <person name="Sanchez-Porro C."/>
            <person name="Ventosa A."/>
        </authorList>
    </citation>
    <scope>NUCLEOTIDE SEQUENCE [LARGE SCALE GENOMIC DNA]</scope>
    <source>
        <strain evidence="1 2">F20-122</strain>
    </source>
</reference>
<protein>
    <submittedName>
        <fullName evidence="1">UPF0058 family protein</fullName>
    </submittedName>
</protein>
<dbReference type="PANTHER" id="PTHR42203:SF2">
    <property type="entry name" value="UPF0058 PROTEIN MJ1205"/>
    <property type="match status" value="1"/>
</dbReference>
<gene>
    <name evidence="1" type="ORF">DM868_03400</name>
</gene>
<dbReference type="Proteomes" id="UP000308037">
    <property type="component" value="Unassembled WGS sequence"/>
</dbReference>
<dbReference type="Gene3D" id="1.20.1270.110">
    <property type="entry name" value="Uncharacterised protein family UPF0058"/>
    <property type="match status" value="1"/>
</dbReference>
<dbReference type="Pfam" id="PF01893">
    <property type="entry name" value="UPF0058"/>
    <property type="match status" value="1"/>
</dbReference>
<dbReference type="AlphaFoldDB" id="A0A4U5JJ76"/>
<organism evidence="1 2">
    <name type="scientific">Natronomonas salsuginis</name>
    <dbReference type="NCBI Taxonomy" id="2217661"/>
    <lineage>
        <taxon>Archaea</taxon>
        <taxon>Methanobacteriati</taxon>
        <taxon>Methanobacteriota</taxon>
        <taxon>Stenosarchaea group</taxon>
        <taxon>Halobacteria</taxon>
        <taxon>Halobacteriales</taxon>
        <taxon>Natronomonadaceae</taxon>
        <taxon>Natronomonas</taxon>
    </lineage>
</organism>
<comment type="caution">
    <text evidence="1">The sequence shown here is derived from an EMBL/GenBank/DDBJ whole genome shotgun (WGS) entry which is preliminary data.</text>
</comment>
<dbReference type="PANTHER" id="PTHR42203">
    <property type="entry name" value="UPF0058 PROTEIN MJ1205"/>
    <property type="match status" value="1"/>
</dbReference>
<dbReference type="InterPro" id="IPR002753">
    <property type="entry name" value="UPF0058"/>
</dbReference>
<dbReference type="RefSeq" id="WP_137275437.1">
    <property type="nucleotide sequence ID" value="NZ_QKNX01000001.1"/>
</dbReference>
<evidence type="ECO:0000313" key="1">
    <source>
        <dbReference type="EMBL" id="TKR28138.1"/>
    </source>
</evidence>
<dbReference type="InterPro" id="IPR036519">
    <property type="entry name" value="UPF0058_sf"/>
</dbReference>
<dbReference type="OrthoDB" id="177623at2157"/>
<dbReference type="EMBL" id="QKNX01000001">
    <property type="protein sequence ID" value="TKR28138.1"/>
    <property type="molecule type" value="Genomic_DNA"/>
</dbReference>
<evidence type="ECO:0000313" key="2">
    <source>
        <dbReference type="Proteomes" id="UP000308037"/>
    </source>
</evidence>
<keyword evidence="2" id="KW-1185">Reference proteome</keyword>
<dbReference type="SUPFAM" id="SSF140371">
    <property type="entry name" value="Vng1086c-like"/>
    <property type="match status" value="1"/>
</dbReference>
<name>A0A4U5JJ76_9EURY</name>
<sequence>MHKDELLELHAKMVSIMEHFRGMDEIDGSVFDVYDELDVTPDDVHKSKSEHKHAVFVLGNALAEVMADDEFSDAGRIGKRMEELAEDTESKL</sequence>
<proteinExistence type="predicted"/>
<accession>A0A4U5JJ76</accession>